<dbReference type="EMBL" id="AP018515">
    <property type="protein sequence ID" value="BBC80698.1"/>
    <property type="molecule type" value="Genomic_DNA"/>
</dbReference>
<evidence type="ECO:0000313" key="1">
    <source>
        <dbReference type="EMBL" id="BBC80698.1"/>
    </source>
</evidence>
<protein>
    <submittedName>
        <fullName evidence="1">Membrane protein</fullName>
    </submittedName>
</protein>
<proteinExistence type="predicted"/>
<evidence type="ECO:0000313" key="2">
    <source>
        <dbReference type="Proteomes" id="UP000270034"/>
    </source>
</evidence>
<name>A0A2Z5ZJD8_9PROT</name>
<dbReference type="Proteomes" id="UP000270034">
    <property type="component" value="Chromosome"/>
</dbReference>
<accession>A0A2Z5ZJD8</accession>
<reference evidence="1 2" key="1">
    <citation type="submission" date="2018-02" db="EMBL/GenBank/DDBJ databases">
        <title>Acetobacter orientalis genome.</title>
        <authorList>
            <person name="Nakashima N."/>
            <person name="Tamura T."/>
        </authorList>
    </citation>
    <scope>NUCLEOTIDE SEQUENCE [LARGE SCALE GENOMIC DNA]</scope>
    <source>
        <strain evidence="1 2">FAN1</strain>
    </source>
</reference>
<dbReference type="KEGG" id="aot:AcetOri_orf03542"/>
<sequence>MGVKPCGAGLVHGTAKRQPLYGGLPFFMPTSASSGGRVLVAKLLKFLVCFILA</sequence>
<dbReference type="AlphaFoldDB" id="A0A2Z5ZJD8"/>
<gene>
    <name evidence="1" type="ORF">AcetOrient_orf03542</name>
</gene>
<organism evidence="1 2">
    <name type="scientific">Acetobacter orientalis</name>
    <dbReference type="NCBI Taxonomy" id="146474"/>
    <lineage>
        <taxon>Bacteria</taxon>
        <taxon>Pseudomonadati</taxon>
        <taxon>Pseudomonadota</taxon>
        <taxon>Alphaproteobacteria</taxon>
        <taxon>Acetobacterales</taxon>
        <taxon>Acetobacteraceae</taxon>
        <taxon>Acetobacter</taxon>
    </lineage>
</organism>